<organism evidence="3 4">
    <name type="scientific">Romanomermis culicivorax</name>
    <name type="common">Nematode worm</name>
    <dbReference type="NCBI Taxonomy" id="13658"/>
    <lineage>
        <taxon>Eukaryota</taxon>
        <taxon>Metazoa</taxon>
        <taxon>Ecdysozoa</taxon>
        <taxon>Nematoda</taxon>
        <taxon>Enoplea</taxon>
        <taxon>Dorylaimia</taxon>
        <taxon>Mermithida</taxon>
        <taxon>Mermithoidea</taxon>
        <taxon>Mermithidae</taxon>
        <taxon>Romanomermis</taxon>
    </lineage>
</organism>
<name>A0A915KIT8_ROMCU</name>
<reference evidence="4" key="1">
    <citation type="submission" date="2022-11" db="UniProtKB">
        <authorList>
            <consortium name="WormBaseParasite"/>
        </authorList>
    </citation>
    <scope>IDENTIFICATION</scope>
</reference>
<evidence type="ECO:0000256" key="2">
    <source>
        <dbReference type="SAM" id="Phobius"/>
    </source>
</evidence>
<proteinExistence type="predicted"/>
<evidence type="ECO:0000313" key="3">
    <source>
        <dbReference type="Proteomes" id="UP000887565"/>
    </source>
</evidence>
<feature type="compositionally biased region" description="Polar residues" evidence="1">
    <location>
        <begin position="1"/>
        <end position="14"/>
    </location>
</feature>
<dbReference type="AlphaFoldDB" id="A0A915KIT8"/>
<keyword evidence="2" id="KW-0812">Transmembrane</keyword>
<evidence type="ECO:0000313" key="4">
    <source>
        <dbReference type="WBParaSite" id="nRc.2.0.1.t37794-RA"/>
    </source>
</evidence>
<feature type="region of interest" description="Disordered" evidence="1">
    <location>
        <begin position="1"/>
        <end position="54"/>
    </location>
</feature>
<keyword evidence="2" id="KW-0472">Membrane</keyword>
<evidence type="ECO:0000256" key="1">
    <source>
        <dbReference type="SAM" id="MobiDB-lite"/>
    </source>
</evidence>
<dbReference type="Proteomes" id="UP000887565">
    <property type="component" value="Unplaced"/>
</dbReference>
<feature type="transmembrane region" description="Helical" evidence="2">
    <location>
        <begin position="73"/>
        <end position="91"/>
    </location>
</feature>
<keyword evidence="2" id="KW-1133">Transmembrane helix</keyword>
<sequence length="122" mass="13027">MTDSSSTQGPTINVPQGDRRLSTSSLTSSERGRLGSQSGPSGGRRMSRCTEIRPSVKPNRPLMEWLYANFDKATVGLAMNFLILIVLLMMLKNLYSFIPSFTGGGGGAANDATNDPDVQEAG</sequence>
<keyword evidence="3" id="KW-1185">Reference proteome</keyword>
<dbReference type="WBParaSite" id="nRc.2.0.1.t37794-RA">
    <property type="protein sequence ID" value="nRc.2.0.1.t37794-RA"/>
    <property type="gene ID" value="nRc.2.0.1.g37794"/>
</dbReference>
<accession>A0A915KIT8</accession>
<protein>
    <submittedName>
        <fullName evidence="4">Uncharacterized protein</fullName>
    </submittedName>
</protein>